<organism evidence="2 3">
    <name type="scientific">Actinoallomurus acaciae</name>
    <dbReference type="NCBI Taxonomy" id="502577"/>
    <lineage>
        <taxon>Bacteria</taxon>
        <taxon>Bacillati</taxon>
        <taxon>Actinomycetota</taxon>
        <taxon>Actinomycetes</taxon>
        <taxon>Streptosporangiales</taxon>
        <taxon>Thermomonosporaceae</taxon>
        <taxon>Actinoallomurus</taxon>
    </lineage>
</organism>
<sequence>MLDHLEQRPHHVIASKPLTHVHRQQKLLIPINPPKTPRHPPIQRSPRPPDLPLQKTVLKKQQP</sequence>
<dbReference type="RefSeq" id="WP_378213224.1">
    <property type="nucleotide sequence ID" value="NZ_JBHLZP010000892.1"/>
</dbReference>
<evidence type="ECO:0000313" key="3">
    <source>
        <dbReference type="Proteomes" id="UP001589627"/>
    </source>
</evidence>
<proteinExistence type="predicted"/>
<gene>
    <name evidence="2" type="ORF">ACFFNX_48540</name>
</gene>
<evidence type="ECO:0000313" key="2">
    <source>
        <dbReference type="EMBL" id="MFB9840024.1"/>
    </source>
</evidence>
<comment type="caution">
    <text evidence="2">The sequence shown here is derived from an EMBL/GenBank/DDBJ whole genome shotgun (WGS) entry which is preliminary data.</text>
</comment>
<feature type="non-terminal residue" evidence="2">
    <location>
        <position position="63"/>
    </location>
</feature>
<keyword evidence="3" id="KW-1185">Reference proteome</keyword>
<accession>A0ABV5YY83</accession>
<dbReference type="Proteomes" id="UP001589627">
    <property type="component" value="Unassembled WGS sequence"/>
</dbReference>
<protein>
    <submittedName>
        <fullName evidence="2">Uncharacterized protein</fullName>
    </submittedName>
</protein>
<evidence type="ECO:0000256" key="1">
    <source>
        <dbReference type="SAM" id="MobiDB-lite"/>
    </source>
</evidence>
<dbReference type="EMBL" id="JBHLZP010000892">
    <property type="protein sequence ID" value="MFB9840024.1"/>
    <property type="molecule type" value="Genomic_DNA"/>
</dbReference>
<reference evidence="2 3" key="1">
    <citation type="submission" date="2024-09" db="EMBL/GenBank/DDBJ databases">
        <authorList>
            <person name="Sun Q."/>
            <person name="Mori K."/>
        </authorList>
    </citation>
    <scope>NUCLEOTIDE SEQUENCE [LARGE SCALE GENOMIC DNA]</scope>
    <source>
        <strain evidence="2 3">TBRC 0563</strain>
    </source>
</reference>
<feature type="region of interest" description="Disordered" evidence="1">
    <location>
        <begin position="1"/>
        <end position="63"/>
    </location>
</feature>
<name>A0ABV5YY83_9ACTN</name>